<keyword evidence="6" id="KW-0547">Nucleotide-binding</keyword>
<sequence>MSTLQKNNPTLGLELEEFLKQQGQNTPLKPSSMSDAQKIKKIASHFKEIMETLGLDLSDDSLHDSPNRVAKMYVNELFCGLNPAHFPKCTTIDNKINYDEMVLVRDIKVMSNCEHHFVTIDGFAHVAYIPNGKVLGLSKINRIVNYFSRRPQVQERLNHQIFHALSYILDTQDVAVVIDATHYCVKARGVEDSSSHTYTSKLGGKFKSNPATRSEFLSLLKN</sequence>
<dbReference type="InterPro" id="IPR043133">
    <property type="entry name" value="GTP-CH-I_C/QueF"/>
</dbReference>
<dbReference type="NCBIfam" id="NF006825">
    <property type="entry name" value="PRK09347.1-2"/>
    <property type="match status" value="1"/>
</dbReference>
<feature type="binding site" evidence="6">
    <location>
        <position position="184"/>
    </location>
    <ligand>
        <name>Zn(2+)</name>
        <dbReference type="ChEBI" id="CHEBI:29105"/>
    </ligand>
</feature>
<evidence type="ECO:0000256" key="5">
    <source>
        <dbReference type="ARBA" id="ARBA00022801"/>
    </source>
</evidence>
<evidence type="ECO:0000256" key="2">
    <source>
        <dbReference type="ARBA" id="ARBA00005080"/>
    </source>
</evidence>
<keyword evidence="5 6" id="KW-0378">Hydrolase</keyword>
<evidence type="ECO:0000313" key="9">
    <source>
        <dbReference type="Proteomes" id="UP001214250"/>
    </source>
</evidence>
<dbReference type="EC" id="3.5.4.16" evidence="6"/>
<dbReference type="InterPro" id="IPR001474">
    <property type="entry name" value="GTP_CycHdrlase_I"/>
</dbReference>
<comment type="subunit">
    <text evidence="6">Homopolymer.</text>
</comment>
<comment type="pathway">
    <text evidence="2 6">Cofactor biosynthesis; 7,8-dihydroneopterin triphosphate biosynthesis; 7,8-dihydroneopterin triphosphate from GTP: step 1/1.</text>
</comment>
<dbReference type="PROSITE" id="PS00859">
    <property type="entry name" value="GTP_CYCLOHYDROL_1_1"/>
    <property type="match status" value="1"/>
</dbReference>
<proteinExistence type="inferred from homology"/>
<keyword evidence="4 6" id="KW-0554">One-carbon metabolism</keyword>
<evidence type="ECO:0000313" key="8">
    <source>
        <dbReference type="EMBL" id="WDE98990.1"/>
    </source>
</evidence>
<keyword evidence="6" id="KW-0479">Metal-binding</keyword>
<organism evidence="8 9">
    <name type="scientific">Lentisphaera profundi</name>
    <dbReference type="NCBI Taxonomy" id="1658616"/>
    <lineage>
        <taxon>Bacteria</taxon>
        <taxon>Pseudomonadati</taxon>
        <taxon>Lentisphaerota</taxon>
        <taxon>Lentisphaeria</taxon>
        <taxon>Lentisphaerales</taxon>
        <taxon>Lentisphaeraceae</taxon>
        <taxon>Lentisphaera</taxon>
    </lineage>
</organism>
<evidence type="ECO:0000256" key="4">
    <source>
        <dbReference type="ARBA" id="ARBA00022563"/>
    </source>
</evidence>
<feature type="binding site" evidence="6">
    <location>
        <position position="113"/>
    </location>
    <ligand>
        <name>Zn(2+)</name>
        <dbReference type="ChEBI" id="CHEBI:29105"/>
    </ligand>
</feature>
<evidence type="ECO:0000256" key="1">
    <source>
        <dbReference type="ARBA" id="ARBA00001052"/>
    </source>
</evidence>
<dbReference type="NCBIfam" id="TIGR00063">
    <property type="entry name" value="folE"/>
    <property type="match status" value="1"/>
</dbReference>
<dbReference type="InterPro" id="IPR020602">
    <property type="entry name" value="GTP_CycHdrlase_I_dom"/>
</dbReference>
<gene>
    <name evidence="6 8" type="primary">folE</name>
    <name evidence="8" type="ORF">PQO03_14220</name>
</gene>
<dbReference type="HAMAP" id="MF_00223">
    <property type="entry name" value="FolE"/>
    <property type="match status" value="1"/>
</dbReference>
<dbReference type="PANTHER" id="PTHR11109">
    <property type="entry name" value="GTP CYCLOHYDROLASE I"/>
    <property type="match status" value="1"/>
</dbReference>
<comment type="similarity">
    <text evidence="3 6">Belongs to the GTP cyclohydrolase I family.</text>
</comment>
<dbReference type="Gene3D" id="3.30.1130.10">
    <property type="match status" value="1"/>
</dbReference>
<dbReference type="InterPro" id="IPR043134">
    <property type="entry name" value="GTP-CH-I_N"/>
</dbReference>
<dbReference type="EMBL" id="CP117812">
    <property type="protein sequence ID" value="WDE98990.1"/>
    <property type="molecule type" value="Genomic_DNA"/>
</dbReference>
<dbReference type="Gene3D" id="1.10.286.10">
    <property type="match status" value="1"/>
</dbReference>
<accession>A0ABY7VXN4</accession>
<dbReference type="NCBIfam" id="NF006826">
    <property type="entry name" value="PRK09347.1-3"/>
    <property type="match status" value="1"/>
</dbReference>
<reference evidence="8 9" key="1">
    <citation type="submission" date="2023-02" db="EMBL/GenBank/DDBJ databases">
        <title>Genome sequence of Lentisphaera profundi SAORIC-696.</title>
        <authorList>
            <person name="Kim e."/>
            <person name="Cho J.-C."/>
            <person name="Choi A."/>
            <person name="Kang I."/>
        </authorList>
    </citation>
    <scope>NUCLEOTIDE SEQUENCE [LARGE SCALE GENOMIC DNA]</scope>
    <source>
        <strain evidence="8 9">SAORIC-696</strain>
    </source>
</reference>
<evidence type="ECO:0000256" key="6">
    <source>
        <dbReference type="HAMAP-Rule" id="MF_00223"/>
    </source>
</evidence>
<dbReference type="NCBIfam" id="NF006824">
    <property type="entry name" value="PRK09347.1-1"/>
    <property type="match status" value="1"/>
</dbReference>
<dbReference type="PANTHER" id="PTHR11109:SF7">
    <property type="entry name" value="GTP CYCLOHYDROLASE 1"/>
    <property type="match status" value="1"/>
</dbReference>
<name>A0ABY7VXN4_9BACT</name>
<feature type="binding site" evidence="6">
    <location>
        <position position="116"/>
    </location>
    <ligand>
        <name>Zn(2+)</name>
        <dbReference type="ChEBI" id="CHEBI:29105"/>
    </ligand>
</feature>
<dbReference type="Pfam" id="PF01227">
    <property type="entry name" value="GTP_cyclohydroI"/>
    <property type="match status" value="1"/>
</dbReference>
<keyword evidence="6" id="KW-0342">GTP-binding</keyword>
<keyword evidence="9" id="KW-1185">Reference proteome</keyword>
<dbReference type="SUPFAM" id="SSF55620">
    <property type="entry name" value="Tetrahydrobiopterin biosynthesis enzymes-like"/>
    <property type="match status" value="1"/>
</dbReference>
<evidence type="ECO:0000259" key="7">
    <source>
        <dbReference type="Pfam" id="PF01227"/>
    </source>
</evidence>
<feature type="domain" description="GTP cyclohydrolase I" evidence="7">
    <location>
        <begin position="43"/>
        <end position="220"/>
    </location>
</feature>
<protein>
    <recommendedName>
        <fullName evidence="6">GTP cyclohydrolase 1</fullName>
        <ecNumber evidence="6">3.5.4.16</ecNumber>
    </recommendedName>
    <alternativeName>
        <fullName evidence="6">GTP cyclohydrolase I</fullName>
        <shortName evidence="6">GTP-CH-I</shortName>
    </alternativeName>
</protein>
<evidence type="ECO:0000256" key="3">
    <source>
        <dbReference type="ARBA" id="ARBA00008085"/>
    </source>
</evidence>
<dbReference type="Proteomes" id="UP001214250">
    <property type="component" value="Chromosome 2"/>
</dbReference>
<dbReference type="RefSeq" id="WP_274153853.1">
    <property type="nucleotide sequence ID" value="NZ_CP117812.1"/>
</dbReference>
<dbReference type="PROSITE" id="PS00860">
    <property type="entry name" value="GTP_CYCLOHYDROL_1_2"/>
    <property type="match status" value="1"/>
</dbReference>
<dbReference type="GO" id="GO:0003934">
    <property type="term" value="F:GTP cyclohydrolase I activity"/>
    <property type="evidence" value="ECO:0007669"/>
    <property type="project" value="UniProtKB-EC"/>
</dbReference>
<dbReference type="InterPro" id="IPR018234">
    <property type="entry name" value="GTP_CycHdrlase_I_CS"/>
</dbReference>
<comment type="catalytic activity">
    <reaction evidence="1 6">
        <text>GTP + H2O = 7,8-dihydroneopterin 3'-triphosphate + formate + H(+)</text>
        <dbReference type="Rhea" id="RHEA:17473"/>
        <dbReference type="ChEBI" id="CHEBI:15377"/>
        <dbReference type="ChEBI" id="CHEBI:15378"/>
        <dbReference type="ChEBI" id="CHEBI:15740"/>
        <dbReference type="ChEBI" id="CHEBI:37565"/>
        <dbReference type="ChEBI" id="CHEBI:58462"/>
        <dbReference type="EC" id="3.5.4.16"/>
    </reaction>
</comment>
<keyword evidence="6" id="KW-0862">Zinc</keyword>